<proteinExistence type="predicted"/>
<dbReference type="Proteomes" id="UP000050343">
    <property type="component" value="Unassembled WGS sequence"/>
</dbReference>
<dbReference type="Pfam" id="PF22011">
    <property type="entry name" value="DUF6931"/>
    <property type="match status" value="1"/>
</dbReference>
<evidence type="ECO:0000313" key="2">
    <source>
        <dbReference type="Proteomes" id="UP000050343"/>
    </source>
</evidence>
<gene>
    <name evidence="1" type="ORF">IA54_005190</name>
</gene>
<reference evidence="1 2" key="2">
    <citation type="journal article" date="2017" name="Plant Pathol.">
        <title>Pathogenicity and virulence gene content of Xanthomonas strains infecting Araceae, formerly known as Xanthomonas axonopodis pv. dieffenbachiae.</title>
        <authorList>
            <person name="Constantin E.C."/>
            <person name="Haegeman A."/>
            <person name="Van Vaerenbergh J."/>
            <person name="Baeyen S."/>
            <person name="Van Malderghem C."/>
            <person name="Maes M."/>
            <person name="Cottyn B."/>
        </authorList>
    </citation>
    <scope>NUCLEOTIDE SEQUENCE [LARGE SCALE GENOMIC DNA]</scope>
    <source>
        <strain evidence="2">LMG9055</strain>
    </source>
</reference>
<dbReference type="EMBL" id="JPUO02000156">
    <property type="protein sequence ID" value="OQP79575.1"/>
    <property type="molecule type" value="Genomic_DNA"/>
</dbReference>
<reference evidence="1 2" key="1">
    <citation type="journal article" date="2016" name="Plant Pathol.">
        <title>Genetic characterization of strains named as Xanthomonas axonopodis pv. dieffenbachiae leads to a taxonomic revision of the X. axonopodis species complex.</title>
        <authorList>
            <person name="Constantin E.C."/>
            <person name="Cleenwerck I."/>
            <person name="Maes M."/>
            <person name="Baeyen S."/>
            <person name="Van Malderghem C."/>
            <person name="De Vos P."/>
            <person name="Cottyn B."/>
        </authorList>
    </citation>
    <scope>NUCLEOTIDE SEQUENCE [LARGE SCALE GENOMIC DNA]</scope>
    <source>
        <strain evidence="2">LMG9055</strain>
    </source>
</reference>
<name>A0A1V9H9L6_9XANT</name>
<evidence type="ECO:0000313" key="1">
    <source>
        <dbReference type="EMBL" id="OQP79575.1"/>
    </source>
</evidence>
<protein>
    <submittedName>
        <fullName evidence="1">Uncharacterized protein</fullName>
    </submittedName>
</protein>
<organism evidence="1 2">
    <name type="scientific">Xanthomonas phaseoli pv. syngonii LMG 9055</name>
    <dbReference type="NCBI Taxonomy" id="1437878"/>
    <lineage>
        <taxon>Bacteria</taxon>
        <taxon>Pseudomonadati</taxon>
        <taxon>Pseudomonadota</taxon>
        <taxon>Gammaproteobacteria</taxon>
        <taxon>Lysobacterales</taxon>
        <taxon>Lysobacteraceae</taxon>
        <taxon>Xanthomonas</taxon>
    </lineage>
</organism>
<accession>A0A1V9H9L6</accession>
<sequence length="185" mass="19298">MSAPTLSLAQACAQMQLSAPACAQLRTPMAPQAAVSALLASGHGEDAIKLLARLLPKRYAVAWLCQCVRGETLDEEDRAGAALAEKWVREPSEAHRRAAQAFAHAGDYVSLGAWLAAAVAWSGGSLALPHQATPVPPADHLTARAVAAAITLLAAREPAQLEARRSGYAAHAMELLTSVGRHEAA</sequence>
<comment type="caution">
    <text evidence="1">The sequence shown here is derived from an EMBL/GenBank/DDBJ whole genome shotgun (WGS) entry which is preliminary data.</text>
</comment>
<dbReference type="AlphaFoldDB" id="A0A1V9H9L6"/>
<dbReference type="InterPro" id="IPR053855">
    <property type="entry name" value="DUF6931"/>
</dbReference>